<protein>
    <recommendedName>
        <fullName evidence="2">histidine kinase</fullName>
        <ecNumber evidence="2">2.7.13.3</ecNumber>
    </recommendedName>
</protein>
<dbReference type="EC" id="2.7.13.3" evidence="2"/>
<keyword evidence="3" id="KW-0597">Phosphoprotein</keyword>
<dbReference type="InterPro" id="IPR003594">
    <property type="entry name" value="HATPase_dom"/>
</dbReference>
<evidence type="ECO:0000313" key="8">
    <source>
        <dbReference type="EMBL" id="SMD14678.1"/>
    </source>
</evidence>
<dbReference type="OrthoDB" id="9810447at2"/>
<dbReference type="InterPro" id="IPR003661">
    <property type="entry name" value="HisK_dim/P_dom"/>
</dbReference>
<dbReference type="PRINTS" id="PR00344">
    <property type="entry name" value="BCTRLSENSOR"/>
</dbReference>
<dbReference type="Pfam" id="PF02518">
    <property type="entry name" value="HATPase_c"/>
    <property type="match status" value="1"/>
</dbReference>
<dbReference type="RefSeq" id="WP_084291734.1">
    <property type="nucleotide sequence ID" value="NZ_FWYB01000017.1"/>
</dbReference>
<dbReference type="SMART" id="SM00028">
    <property type="entry name" value="TPR"/>
    <property type="match status" value="3"/>
</dbReference>
<reference evidence="8 9" key="1">
    <citation type="submission" date="2017-04" db="EMBL/GenBank/DDBJ databases">
        <authorList>
            <person name="Afonso C.L."/>
            <person name="Miller P.J."/>
            <person name="Scott M.A."/>
            <person name="Spackman E."/>
            <person name="Goraichik I."/>
            <person name="Dimitrov K.M."/>
            <person name="Suarez D.L."/>
            <person name="Swayne D.E."/>
        </authorList>
    </citation>
    <scope>NUCLEOTIDE SEQUENCE [LARGE SCALE GENOMIC DNA]</scope>
    <source>
        <strain evidence="8 9">DSM 19625</strain>
    </source>
</reference>
<evidence type="ECO:0000256" key="2">
    <source>
        <dbReference type="ARBA" id="ARBA00012438"/>
    </source>
</evidence>
<dbReference type="FunFam" id="3.30.565.10:FF:000006">
    <property type="entry name" value="Sensor histidine kinase WalK"/>
    <property type="match status" value="1"/>
</dbReference>
<dbReference type="Pfam" id="PF00512">
    <property type="entry name" value="HisKA"/>
    <property type="match status" value="1"/>
</dbReference>
<dbReference type="Proteomes" id="UP000192678">
    <property type="component" value="Unassembled WGS sequence"/>
</dbReference>
<dbReference type="SMART" id="SM00387">
    <property type="entry name" value="HATPase_c"/>
    <property type="match status" value="1"/>
</dbReference>
<name>A0A1W2EZM6_9SPHI</name>
<evidence type="ECO:0000313" key="9">
    <source>
        <dbReference type="Proteomes" id="UP000192678"/>
    </source>
</evidence>
<dbReference type="PANTHER" id="PTHR43047">
    <property type="entry name" value="TWO-COMPONENT HISTIDINE PROTEIN KINASE"/>
    <property type="match status" value="1"/>
</dbReference>
<feature type="transmembrane region" description="Helical" evidence="6">
    <location>
        <begin position="12"/>
        <end position="29"/>
    </location>
</feature>
<keyword evidence="4" id="KW-0808">Transferase</keyword>
<dbReference type="CDD" id="cd00082">
    <property type="entry name" value="HisKA"/>
    <property type="match status" value="1"/>
</dbReference>
<dbReference type="PROSITE" id="PS51257">
    <property type="entry name" value="PROKAR_LIPOPROTEIN"/>
    <property type="match status" value="1"/>
</dbReference>
<gene>
    <name evidence="8" type="ORF">SAMN04488101_117122</name>
</gene>
<dbReference type="GO" id="GO:0009927">
    <property type="term" value="F:histidine phosphotransfer kinase activity"/>
    <property type="evidence" value="ECO:0007669"/>
    <property type="project" value="TreeGrafter"/>
</dbReference>
<organism evidence="8 9">
    <name type="scientific">Pedobacter nyackensis</name>
    <dbReference type="NCBI Taxonomy" id="475255"/>
    <lineage>
        <taxon>Bacteria</taxon>
        <taxon>Pseudomonadati</taxon>
        <taxon>Bacteroidota</taxon>
        <taxon>Sphingobacteriia</taxon>
        <taxon>Sphingobacteriales</taxon>
        <taxon>Sphingobacteriaceae</taxon>
        <taxon>Pedobacter</taxon>
    </lineage>
</organism>
<dbReference type="SMART" id="SM00388">
    <property type="entry name" value="HisKA"/>
    <property type="match status" value="1"/>
</dbReference>
<dbReference type="PROSITE" id="PS50109">
    <property type="entry name" value="HIS_KIN"/>
    <property type="match status" value="1"/>
</dbReference>
<keyword evidence="6" id="KW-1133">Transmembrane helix</keyword>
<comment type="catalytic activity">
    <reaction evidence="1">
        <text>ATP + protein L-histidine = ADP + protein N-phospho-L-histidine.</text>
        <dbReference type="EC" id="2.7.13.3"/>
    </reaction>
</comment>
<dbReference type="PANTHER" id="PTHR43047:SF72">
    <property type="entry name" value="OSMOSENSING HISTIDINE PROTEIN KINASE SLN1"/>
    <property type="match status" value="1"/>
</dbReference>
<dbReference type="Gene3D" id="1.10.287.130">
    <property type="match status" value="1"/>
</dbReference>
<keyword evidence="5 8" id="KW-0418">Kinase</keyword>
<dbReference type="EMBL" id="FWYB01000017">
    <property type="protein sequence ID" value="SMD14678.1"/>
    <property type="molecule type" value="Genomic_DNA"/>
</dbReference>
<dbReference type="AlphaFoldDB" id="A0A1W2EZM6"/>
<keyword evidence="6" id="KW-0812">Transmembrane</keyword>
<evidence type="ECO:0000256" key="3">
    <source>
        <dbReference type="ARBA" id="ARBA00022553"/>
    </source>
</evidence>
<evidence type="ECO:0000256" key="6">
    <source>
        <dbReference type="SAM" id="Phobius"/>
    </source>
</evidence>
<dbReference type="GO" id="GO:0005886">
    <property type="term" value="C:plasma membrane"/>
    <property type="evidence" value="ECO:0007669"/>
    <property type="project" value="TreeGrafter"/>
</dbReference>
<dbReference type="InterPro" id="IPR036890">
    <property type="entry name" value="HATPase_C_sf"/>
</dbReference>
<dbReference type="InterPro" id="IPR019734">
    <property type="entry name" value="TPR_rpt"/>
</dbReference>
<dbReference type="STRING" id="475255.SAMN04488101_117122"/>
<dbReference type="InterPro" id="IPR011990">
    <property type="entry name" value="TPR-like_helical_dom_sf"/>
</dbReference>
<dbReference type="SUPFAM" id="SSF47384">
    <property type="entry name" value="Homodimeric domain of signal transducing histidine kinase"/>
    <property type="match status" value="1"/>
</dbReference>
<dbReference type="SUPFAM" id="SSF55874">
    <property type="entry name" value="ATPase domain of HSP90 chaperone/DNA topoisomerase II/histidine kinase"/>
    <property type="match status" value="1"/>
</dbReference>
<evidence type="ECO:0000256" key="1">
    <source>
        <dbReference type="ARBA" id="ARBA00000085"/>
    </source>
</evidence>
<dbReference type="InterPro" id="IPR036097">
    <property type="entry name" value="HisK_dim/P_sf"/>
</dbReference>
<dbReference type="InterPro" id="IPR005467">
    <property type="entry name" value="His_kinase_dom"/>
</dbReference>
<feature type="transmembrane region" description="Helical" evidence="6">
    <location>
        <begin position="420"/>
        <end position="442"/>
    </location>
</feature>
<dbReference type="Gene3D" id="3.30.565.10">
    <property type="entry name" value="Histidine kinase-like ATPase, C-terminal domain"/>
    <property type="match status" value="1"/>
</dbReference>
<dbReference type="GO" id="GO:0000155">
    <property type="term" value="F:phosphorelay sensor kinase activity"/>
    <property type="evidence" value="ECO:0007669"/>
    <property type="project" value="InterPro"/>
</dbReference>
<feature type="domain" description="Histidine kinase" evidence="7">
    <location>
        <begin position="479"/>
        <end position="689"/>
    </location>
</feature>
<dbReference type="Gene3D" id="1.25.40.10">
    <property type="entry name" value="Tetratricopeptide repeat domain"/>
    <property type="match status" value="1"/>
</dbReference>
<evidence type="ECO:0000256" key="5">
    <source>
        <dbReference type="ARBA" id="ARBA00022777"/>
    </source>
</evidence>
<keyword evidence="6" id="KW-0472">Membrane</keyword>
<sequence>MVSRATVYYSNVFRITAIIAFLGYSLITISCKQQSTENPDHTVQADSILDNTNDLLNSGQIKKAKIYLDSSYQFFQKPGVTDLWRKYEHEVNFYLNHEFNPDSARIYADSMQWILNDKKEKYEVEYAKTIFLQGDVLVAEKRYNEAFKRYYDGRTFALKHFGSCSLYEFSYKLGMVRYNQEQYLKAIPHLKQALAENANCKESDGFNKIFVFPQSNLNTIALCYEQAQKPDSAIYYYRQALSFIDGYAGKYPDRKHFIEIARGVIFGNLGGVFVRTNNYLQAERHLKESIAINDRPTFDILDAQSAKIKLADLYIKHSNLNSAEKILNELEVYLSEQPKTNPAGEAIRSMWYELKWNYFDKSGQIPKAYYYLQKYHVIQDSLNQLKAGLKVIDMDRAFRDTEQQYKLALLNKDNQLRKGYLAGFIGISVLSIVLLGMVWYNLKRSRKLNNKMAEQNKELQMTLGSLEHSQRENTDLMKVVAHDLRNPIGGITSLSELMLQEKGRSAQDITMLELIKTSGQNSLGLVNDLLTSNTLIKDPEKESIDLYLMLRYCVDLLFFKANQKKQKLVLNALHITILVNREKMWRVLSNLIANAIKFSPEGAEISIAMKSLNDTVLIKVEDCGIGIPDHMKDKIFDMFTEAKREGTGGEKPFGLGLAISKQIVEAHNGRIWFHSKPDDGTIFYVELPI</sequence>
<dbReference type="SUPFAM" id="SSF48452">
    <property type="entry name" value="TPR-like"/>
    <property type="match status" value="1"/>
</dbReference>
<dbReference type="InterPro" id="IPR004358">
    <property type="entry name" value="Sig_transdc_His_kin-like_C"/>
</dbReference>
<dbReference type="CDD" id="cd00075">
    <property type="entry name" value="HATPase"/>
    <property type="match status" value="1"/>
</dbReference>
<keyword evidence="9" id="KW-1185">Reference proteome</keyword>
<evidence type="ECO:0000256" key="4">
    <source>
        <dbReference type="ARBA" id="ARBA00022679"/>
    </source>
</evidence>
<evidence type="ECO:0000259" key="7">
    <source>
        <dbReference type="PROSITE" id="PS50109"/>
    </source>
</evidence>
<accession>A0A1W2EZM6</accession>
<proteinExistence type="predicted"/>